<keyword evidence="1" id="KW-0175">Coiled coil</keyword>
<evidence type="ECO:0008006" key="4">
    <source>
        <dbReference type="Google" id="ProtNLM"/>
    </source>
</evidence>
<organism evidence="2 3">
    <name type="scientific">Gilvimarinus xylanilyticus</name>
    <dbReference type="NCBI Taxonomy" id="2944139"/>
    <lineage>
        <taxon>Bacteria</taxon>
        <taxon>Pseudomonadati</taxon>
        <taxon>Pseudomonadota</taxon>
        <taxon>Gammaproteobacteria</taxon>
        <taxon>Cellvibrionales</taxon>
        <taxon>Cellvibrionaceae</taxon>
        <taxon>Gilvimarinus</taxon>
    </lineage>
</organism>
<feature type="coiled-coil region" evidence="1">
    <location>
        <begin position="206"/>
        <end position="240"/>
    </location>
</feature>
<evidence type="ECO:0000256" key="1">
    <source>
        <dbReference type="SAM" id="Coils"/>
    </source>
</evidence>
<reference evidence="2" key="2">
    <citation type="submission" date="2023-01" db="EMBL/GenBank/DDBJ databases">
        <title>Gilvimarinus xylanilyticus HB14 isolated from Caulerpa lentillifera aquaculture base in Hainan, China.</title>
        <authorList>
            <person name="Zhang Y.-J."/>
        </authorList>
    </citation>
    <scope>NUCLEOTIDE SEQUENCE</scope>
    <source>
        <strain evidence="2">HB14</strain>
    </source>
</reference>
<protein>
    <recommendedName>
        <fullName evidence="4">Chromosome partitioning protein ParA</fullName>
    </recommendedName>
</protein>
<reference evidence="2" key="1">
    <citation type="submission" date="2022-05" db="EMBL/GenBank/DDBJ databases">
        <authorList>
            <person name="Sun H.-N."/>
        </authorList>
    </citation>
    <scope>NUCLEOTIDE SEQUENCE</scope>
    <source>
        <strain evidence="2">HB14</strain>
    </source>
</reference>
<keyword evidence="3" id="KW-1185">Reference proteome</keyword>
<dbReference type="RefSeq" id="WP_253966676.1">
    <property type="nucleotide sequence ID" value="NZ_JAMFTH010000001.1"/>
</dbReference>
<comment type="caution">
    <text evidence="2">The sequence shown here is derived from an EMBL/GenBank/DDBJ whole genome shotgun (WGS) entry which is preliminary data.</text>
</comment>
<proteinExistence type="predicted"/>
<dbReference type="Proteomes" id="UP001139319">
    <property type="component" value="Unassembled WGS sequence"/>
</dbReference>
<gene>
    <name evidence="2" type="ORF">M6D89_03690</name>
</gene>
<accession>A0A9X2I3Q9</accession>
<evidence type="ECO:0000313" key="2">
    <source>
        <dbReference type="EMBL" id="MCP8898397.1"/>
    </source>
</evidence>
<dbReference type="EMBL" id="JAMFTH010000001">
    <property type="protein sequence ID" value="MCP8898397.1"/>
    <property type="molecule type" value="Genomic_DNA"/>
</dbReference>
<sequence>MSREDITLEAVIIFADGKIDRELQYPEFEAIIDGFVPIPEFAGRRMEAVYLRVNPSFRITSCVFFLVDFDAKGMIASGWNVPMQSLADNAARGPDLGAGPVALACYSQCPIQWQQRNLWDPVMEPGRNSFVLMKKAIVVNTLGLLFPKQDEEPEASPEADHRELRDALERQYAQTMRTRLAHTLKEQRLRINTLKSRMALKLDALKREHQVRLESYNLRLQQADDAVAAADERIKTLQSELALQTGKVEGLKEYYEHKLAAARESDEPDADLEALELDFADRLEREVESVRAELQQQLDMREMELHYRQQQEASLRDEIEHLQSNYASLLKHGATQVLLPMEKAGISFVVHAPGCGQLSLSVSDVSDYMSDPEAFAASKCGLGLALYKQWLDHYRSPYCTACDEANEECGTGVNRVHNPADFHHGESNRCPEHRHSVAAKVSARPL</sequence>
<evidence type="ECO:0000313" key="3">
    <source>
        <dbReference type="Proteomes" id="UP001139319"/>
    </source>
</evidence>
<dbReference type="AlphaFoldDB" id="A0A9X2I3Q9"/>
<name>A0A9X2I3Q9_9GAMM</name>